<dbReference type="InParanoid" id="A0A317ZG97"/>
<evidence type="ECO:0000313" key="9">
    <source>
        <dbReference type="EMBL" id="PXA04450.1"/>
    </source>
</evidence>
<dbReference type="PIRSF" id="PIRSF000157">
    <property type="entry name" value="Oxoglu_dh_E1"/>
    <property type="match status" value="1"/>
</dbReference>
<keyword evidence="10" id="KW-1185">Reference proteome</keyword>
<dbReference type="Gene3D" id="3.40.50.12470">
    <property type="match status" value="1"/>
</dbReference>
<dbReference type="NCBIfam" id="NF006914">
    <property type="entry name" value="PRK09404.1"/>
    <property type="match status" value="1"/>
</dbReference>
<dbReference type="Pfam" id="PF02779">
    <property type="entry name" value="Transket_pyr"/>
    <property type="match status" value="1"/>
</dbReference>
<reference evidence="9 10" key="1">
    <citation type="submission" date="2018-05" db="EMBL/GenBank/DDBJ databases">
        <title>Coraliomargarita sinensis sp. nov., isolated from a marine solar saltern.</title>
        <authorList>
            <person name="Zhou L.Y."/>
        </authorList>
    </citation>
    <scope>NUCLEOTIDE SEQUENCE [LARGE SCALE GENOMIC DNA]</scope>
    <source>
        <strain evidence="9 10">WN38</strain>
    </source>
</reference>
<dbReference type="EC" id="1.2.4.2" evidence="4"/>
<dbReference type="Gene3D" id="1.10.287.1150">
    <property type="entry name" value="TPP helical domain"/>
    <property type="match status" value="1"/>
</dbReference>
<proteinExistence type="inferred from homology"/>
<evidence type="ECO:0000256" key="6">
    <source>
        <dbReference type="ARBA" id="ARBA00023052"/>
    </source>
</evidence>
<dbReference type="SUPFAM" id="SSF52518">
    <property type="entry name" value="Thiamin diphosphate-binding fold (THDP-binding)"/>
    <property type="match status" value="2"/>
</dbReference>
<dbReference type="InterPro" id="IPR029061">
    <property type="entry name" value="THDP-binding"/>
</dbReference>
<dbReference type="OrthoDB" id="9759785at2"/>
<evidence type="ECO:0000259" key="8">
    <source>
        <dbReference type="SMART" id="SM00861"/>
    </source>
</evidence>
<comment type="cofactor">
    <cofactor evidence="1">
        <name>thiamine diphosphate</name>
        <dbReference type="ChEBI" id="CHEBI:58937"/>
    </cofactor>
</comment>
<comment type="caution">
    <text evidence="9">The sequence shown here is derived from an EMBL/GenBank/DDBJ whole genome shotgun (WGS) entry which is preliminary data.</text>
</comment>
<dbReference type="CDD" id="cd02016">
    <property type="entry name" value="TPP_E1_OGDC_like"/>
    <property type="match status" value="1"/>
</dbReference>
<dbReference type="Pfam" id="PF16078">
    <property type="entry name" value="2-oxogl_dehyd_N"/>
    <property type="match status" value="1"/>
</dbReference>
<feature type="compositionally biased region" description="Basic and acidic residues" evidence="7">
    <location>
        <begin position="510"/>
        <end position="521"/>
    </location>
</feature>
<dbReference type="GO" id="GO:0045252">
    <property type="term" value="C:oxoglutarate dehydrogenase complex"/>
    <property type="evidence" value="ECO:0007669"/>
    <property type="project" value="TreeGrafter"/>
</dbReference>
<feature type="region of interest" description="Disordered" evidence="7">
    <location>
        <begin position="510"/>
        <end position="529"/>
    </location>
</feature>
<dbReference type="AlphaFoldDB" id="A0A317ZG97"/>
<evidence type="ECO:0000256" key="1">
    <source>
        <dbReference type="ARBA" id="ARBA00001964"/>
    </source>
</evidence>
<feature type="domain" description="Transketolase-like pyrimidine-binding" evidence="8">
    <location>
        <begin position="579"/>
        <end position="772"/>
    </location>
</feature>
<dbReference type="GO" id="GO:0005829">
    <property type="term" value="C:cytosol"/>
    <property type="evidence" value="ECO:0007669"/>
    <property type="project" value="TreeGrafter"/>
</dbReference>
<dbReference type="NCBIfam" id="TIGR00239">
    <property type="entry name" value="2oxo_dh_E1"/>
    <property type="match status" value="1"/>
</dbReference>
<evidence type="ECO:0000256" key="3">
    <source>
        <dbReference type="ARBA" id="ARBA00006936"/>
    </source>
</evidence>
<comment type="function">
    <text evidence="2">E1 component of the 2-oxoglutarate dehydrogenase (OGDH) complex which catalyzes the decarboxylation of 2-oxoglutarate, the first step in the conversion of 2-oxoglutarate to succinyl-CoA and CO(2).</text>
</comment>
<dbReference type="Gene3D" id="3.40.50.11610">
    <property type="entry name" value="Multifunctional 2-oxoglutarate metabolism enzyme, C-terminal domain"/>
    <property type="match status" value="1"/>
</dbReference>
<dbReference type="GO" id="GO:0006099">
    <property type="term" value="P:tricarboxylic acid cycle"/>
    <property type="evidence" value="ECO:0007669"/>
    <property type="project" value="TreeGrafter"/>
</dbReference>
<evidence type="ECO:0000256" key="7">
    <source>
        <dbReference type="SAM" id="MobiDB-lite"/>
    </source>
</evidence>
<dbReference type="InterPro" id="IPR042179">
    <property type="entry name" value="KGD_C_sf"/>
</dbReference>
<gene>
    <name evidence="9" type="primary">sucA</name>
    <name evidence="9" type="ORF">DDZ13_07940</name>
</gene>
<dbReference type="NCBIfam" id="NF008907">
    <property type="entry name" value="PRK12270.1"/>
    <property type="match status" value="1"/>
</dbReference>
<dbReference type="Pfam" id="PF00676">
    <property type="entry name" value="E1_dh"/>
    <property type="match status" value="1"/>
</dbReference>
<dbReference type="FunCoup" id="A0A317ZG97">
    <property type="interactions" value="440"/>
</dbReference>
<dbReference type="InterPro" id="IPR001017">
    <property type="entry name" value="DH_E1"/>
</dbReference>
<evidence type="ECO:0000313" key="10">
    <source>
        <dbReference type="Proteomes" id="UP000247099"/>
    </source>
</evidence>
<evidence type="ECO:0000256" key="2">
    <source>
        <dbReference type="ARBA" id="ARBA00003906"/>
    </source>
</evidence>
<evidence type="ECO:0000256" key="5">
    <source>
        <dbReference type="ARBA" id="ARBA00023002"/>
    </source>
</evidence>
<keyword evidence="6" id="KW-0786">Thiamine pyrophosphate</keyword>
<dbReference type="PANTHER" id="PTHR23152">
    <property type="entry name" value="2-OXOGLUTARATE DEHYDROGENASE"/>
    <property type="match status" value="1"/>
</dbReference>
<accession>A0A317ZG97</accession>
<dbReference type="EMBL" id="QHJQ01000004">
    <property type="protein sequence ID" value="PXA04450.1"/>
    <property type="molecule type" value="Genomic_DNA"/>
</dbReference>
<protein>
    <recommendedName>
        <fullName evidence="4">oxoglutarate dehydrogenase (succinyl-transferring)</fullName>
        <ecNumber evidence="4">1.2.4.2</ecNumber>
    </recommendedName>
</protein>
<dbReference type="InterPro" id="IPR011603">
    <property type="entry name" value="2oxoglutarate_DH_E1"/>
</dbReference>
<dbReference type="InterPro" id="IPR031717">
    <property type="entry name" value="ODO-1/KGD_C"/>
</dbReference>
<name>A0A317ZG97_9BACT</name>
<dbReference type="Pfam" id="PF16870">
    <property type="entry name" value="OxoGdeHyase_C"/>
    <property type="match status" value="1"/>
</dbReference>
<sequence length="928" mass="105511">MKHSPVASRWNADLIDQNYETWLTNPSALDREWQAFFEGFNLGLSEAPPSAGDSAEGSTDPERFSEDSFAIKQARAIGLIYAYRSIGHTIARFNPLNKEAPTNPRLTLQRLGFDKSDLEQVFHTGNYLGGLEMKLGELRERLEKTYCSTVGVEYIHIQETPKRRWIQSCIEPECFSPSFDKAKKKQILRSVIEAEAFENFLQTRYVGQKRFSLEGGETLLACLESILQRSKRNKVDEIVMGMAHRGRLNVLANFLGKSFEYILREFSENYVPDTIYGDGDVKYHLGYETRRKTEDGHEVDIRLAANPSHLEAVNPVVEGKARARQRIRGDLERKKVLPVLIHGDAAIAGQGIVAEVFNFSQLKGYRTGGTIHIVINNQIGFTTSPEDARSSRYCTDVAKIVEAPIFHVNGNDPLAVVAAMEAAFDYRQTFGCDVVIDMYCWRKHGHNEADEPAFTQPVLYKTIKEMKPVGESLAKQLVDSGEFTEEEIEEIRKAYHDRLNTAFDKVKEEEGKHVQHKDESSATKQPPYNFKGFETRVSKEQLHHIVEEHTRFPEGFNVNRKIKRQMEAKLKAFEEDTGIDWGMGEALAFGSLLMDGTPVRISGQDSKRGTFSHRHAVVYDTETRERYTNLLNLSEDQAQFCVHNSLLSEAAVLGFDYGYSLDYPQMLCIWEAQFGDFVNGAQVIIDQFLTSSESKWGRLSGLVMLLPHGYEGQGPEHSSARLERFLQACAENNIQVCNLTTPAQLFHVLRRQMKREFKKPLIIMAPKSLLRHRECVSKVAEFTDNEFWSILDDSSVTKKNTKRIILCSGKVYYDLLAYRREHKIKDAALVRVEQFYPLNTELIKKIVSKYPDDAELVWCQEEPKNMGGYTFMMPRLLSVLERMPRYAGRRAAASPAVGSLAKHKREQQRLVEAAFGLGDPNANSSEID</sequence>
<dbReference type="InterPro" id="IPR032106">
    <property type="entry name" value="2-oxogl_dehyd_N"/>
</dbReference>
<dbReference type="Gene3D" id="3.40.50.970">
    <property type="match status" value="1"/>
</dbReference>
<dbReference type="InterPro" id="IPR005475">
    <property type="entry name" value="Transketolase-like_Pyr-bd"/>
</dbReference>
<dbReference type="GO" id="GO:0004591">
    <property type="term" value="F:oxoglutarate dehydrogenase (succinyl-transferring) activity"/>
    <property type="evidence" value="ECO:0007669"/>
    <property type="project" value="UniProtKB-EC"/>
</dbReference>
<evidence type="ECO:0000256" key="4">
    <source>
        <dbReference type="ARBA" id="ARBA00012280"/>
    </source>
</evidence>
<organism evidence="9 10">
    <name type="scientific">Coraliomargarita sinensis</name>
    <dbReference type="NCBI Taxonomy" id="2174842"/>
    <lineage>
        <taxon>Bacteria</taxon>
        <taxon>Pseudomonadati</taxon>
        <taxon>Verrucomicrobiota</taxon>
        <taxon>Opitutia</taxon>
        <taxon>Puniceicoccales</taxon>
        <taxon>Coraliomargaritaceae</taxon>
        <taxon>Coraliomargarita</taxon>
    </lineage>
</organism>
<dbReference type="SMART" id="SM00861">
    <property type="entry name" value="Transket_pyr"/>
    <property type="match status" value="1"/>
</dbReference>
<comment type="similarity">
    <text evidence="3">Belongs to the alpha-ketoglutarate dehydrogenase family.</text>
</comment>
<dbReference type="Proteomes" id="UP000247099">
    <property type="component" value="Unassembled WGS sequence"/>
</dbReference>
<dbReference type="GO" id="GO:0030976">
    <property type="term" value="F:thiamine pyrophosphate binding"/>
    <property type="evidence" value="ECO:0007669"/>
    <property type="project" value="InterPro"/>
</dbReference>
<dbReference type="RefSeq" id="WP_110130900.1">
    <property type="nucleotide sequence ID" value="NZ_QHJQ01000004.1"/>
</dbReference>
<dbReference type="PANTHER" id="PTHR23152:SF4">
    <property type="entry name" value="2-OXOADIPATE DEHYDROGENASE COMPLEX COMPONENT E1"/>
    <property type="match status" value="1"/>
</dbReference>
<keyword evidence="5 9" id="KW-0560">Oxidoreductase</keyword>